<dbReference type="EMBL" id="JBBNAF010000010">
    <property type="protein sequence ID" value="KAK9108664.1"/>
    <property type="molecule type" value="Genomic_DNA"/>
</dbReference>
<protein>
    <recommendedName>
        <fullName evidence="5">HMA domain-containing protein</fullName>
    </recommendedName>
</protein>
<dbReference type="PANTHER" id="PTHR45868">
    <property type="entry name" value="HEAVY METAL-ASSOCIATED ISOPRENYLATED PLANT PROTEIN 33-RELATED"/>
    <property type="match status" value="1"/>
</dbReference>
<sequence length="299" mass="32744">MAAANEVDIKVKQSDHGDAPLFAMHMMGIKFHACHLSVLFICNRFQSTVAMVASVKSRSCVLKTEVDSSLPKVTVLGNVEAKVLIKKLAKAGKQAQVWATAADDQSKPDKGKKEEGGKGSSDKEIKVKADENCEKKSREQSSCKSSSSCSISVKKIVNDADEVDISKKKKVESASDCSPKTAGVTEIDNFCPPPVPLRHLIQAESSNCLVDQPDAGNVMPYCPQYCYNIDVERPKVPQSTHYCAVASLVPPPLCYYDQEPRQFYGNPIANQHSVWQEQPPVSRVGDYFSDENTMGCHVM</sequence>
<comment type="caution">
    <text evidence="3">The sequence shown here is derived from an EMBL/GenBank/DDBJ whole genome shotgun (WGS) entry which is preliminary data.</text>
</comment>
<dbReference type="PANTHER" id="PTHR45868:SF14">
    <property type="entry name" value="OS08G0205500 PROTEIN"/>
    <property type="match status" value="1"/>
</dbReference>
<evidence type="ECO:0000313" key="3">
    <source>
        <dbReference type="EMBL" id="KAK9108664.1"/>
    </source>
</evidence>
<feature type="compositionally biased region" description="Basic and acidic residues" evidence="2">
    <location>
        <begin position="104"/>
        <end position="126"/>
    </location>
</feature>
<proteinExistence type="predicted"/>
<accession>A0AAP0I4U1</accession>
<name>A0AAP0I4U1_9MAGN</name>
<evidence type="ECO:0000256" key="1">
    <source>
        <dbReference type="ARBA" id="ARBA00022723"/>
    </source>
</evidence>
<evidence type="ECO:0008006" key="5">
    <source>
        <dbReference type="Google" id="ProtNLM"/>
    </source>
</evidence>
<dbReference type="Proteomes" id="UP001420932">
    <property type="component" value="Unassembled WGS sequence"/>
</dbReference>
<gene>
    <name evidence="3" type="ORF">Syun_024675</name>
</gene>
<dbReference type="GO" id="GO:0046872">
    <property type="term" value="F:metal ion binding"/>
    <property type="evidence" value="ECO:0007669"/>
    <property type="project" value="UniProtKB-KW"/>
</dbReference>
<evidence type="ECO:0000313" key="4">
    <source>
        <dbReference type="Proteomes" id="UP001420932"/>
    </source>
</evidence>
<dbReference type="AlphaFoldDB" id="A0AAP0I4U1"/>
<reference evidence="3 4" key="1">
    <citation type="submission" date="2024-01" db="EMBL/GenBank/DDBJ databases">
        <title>Genome assemblies of Stephania.</title>
        <authorList>
            <person name="Yang L."/>
        </authorList>
    </citation>
    <scope>NUCLEOTIDE SEQUENCE [LARGE SCALE GENOMIC DNA]</scope>
    <source>
        <strain evidence="3">YNDBR</strain>
        <tissue evidence="3">Leaf</tissue>
    </source>
</reference>
<keyword evidence="4" id="KW-1185">Reference proteome</keyword>
<evidence type="ECO:0000256" key="2">
    <source>
        <dbReference type="SAM" id="MobiDB-lite"/>
    </source>
</evidence>
<organism evidence="3 4">
    <name type="scientific">Stephania yunnanensis</name>
    <dbReference type="NCBI Taxonomy" id="152371"/>
    <lineage>
        <taxon>Eukaryota</taxon>
        <taxon>Viridiplantae</taxon>
        <taxon>Streptophyta</taxon>
        <taxon>Embryophyta</taxon>
        <taxon>Tracheophyta</taxon>
        <taxon>Spermatophyta</taxon>
        <taxon>Magnoliopsida</taxon>
        <taxon>Ranunculales</taxon>
        <taxon>Menispermaceae</taxon>
        <taxon>Menispermoideae</taxon>
        <taxon>Cissampelideae</taxon>
        <taxon>Stephania</taxon>
    </lineage>
</organism>
<keyword evidence="1" id="KW-0479">Metal-binding</keyword>
<feature type="region of interest" description="Disordered" evidence="2">
    <location>
        <begin position="97"/>
        <end position="126"/>
    </location>
</feature>